<evidence type="ECO:0000256" key="7">
    <source>
        <dbReference type="ARBA" id="ARBA00023303"/>
    </source>
</evidence>
<dbReference type="InterPro" id="IPR028325">
    <property type="entry name" value="VG_K_chnl"/>
</dbReference>
<dbReference type="Pfam" id="PF07885">
    <property type="entry name" value="Ion_trans_2"/>
    <property type="match status" value="1"/>
</dbReference>
<dbReference type="EMBL" id="CYZX01000006">
    <property type="protein sequence ID" value="CUO15194.1"/>
    <property type="molecule type" value="Genomic_DNA"/>
</dbReference>
<evidence type="ECO:0000256" key="8">
    <source>
        <dbReference type="SAM" id="Phobius"/>
    </source>
</evidence>
<dbReference type="GO" id="GO:0005249">
    <property type="term" value="F:voltage-gated potassium channel activity"/>
    <property type="evidence" value="ECO:0007669"/>
    <property type="project" value="InterPro"/>
</dbReference>
<evidence type="ECO:0000256" key="1">
    <source>
        <dbReference type="ARBA" id="ARBA00004141"/>
    </source>
</evidence>
<feature type="domain" description="Potassium channel" evidence="9">
    <location>
        <begin position="136"/>
        <end position="208"/>
    </location>
</feature>
<keyword evidence="4 8" id="KW-1133">Transmembrane helix</keyword>
<reference evidence="10 11" key="1">
    <citation type="submission" date="2015-09" db="EMBL/GenBank/DDBJ databases">
        <authorList>
            <consortium name="Pathogen Informatics"/>
        </authorList>
    </citation>
    <scope>NUCLEOTIDE SEQUENCE [LARGE SCALE GENOMIC DNA]</scope>
    <source>
        <strain evidence="10 11">2789STDY5834856</strain>
    </source>
</reference>
<evidence type="ECO:0000256" key="2">
    <source>
        <dbReference type="ARBA" id="ARBA00022448"/>
    </source>
</evidence>
<dbReference type="SUPFAM" id="SSF81324">
    <property type="entry name" value="Voltage-gated potassium channels"/>
    <property type="match status" value="1"/>
</dbReference>
<accession>A0A174CPY9</accession>
<dbReference type="PRINTS" id="PR00169">
    <property type="entry name" value="KCHANNEL"/>
</dbReference>
<comment type="subcellular location">
    <subcellularLocation>
        <location evidence="1">Membrane</location>
        <topology evidence="1">Multi-pass membrane protein</topology>
    </subcellularLocation>
</comment>
<dbReference type="InterPro" id="IPR027359">
    <property type="entry name" value="Volt_channel_dom_sf"/>
</dbReference>
<evidence type="ECO:0000256" key="6">
    <source>
        <dbReference type="ARBA" id="ARBA00023136"/>
    </source>
</evidence>
<feature type="transmembrane region" description="Helical" evidence="8">
    <location>
        <begin position="40"/>
        <end position="57"/>
    </location>
</feature>
<feature type="transmembrane region" description="Helical" evidence="8">
    <location>
        <begin position="12"/>
        <end position="34"/>
    </location>
</feature>
<dbReference type="PANTHER" id="PTHR11537">
    <property type="entry name" value="VOLTAGE-GATED POTASSIUM CHANNEL"/>
    <property type="match status" value="1"/>
</dbReference>
<name>A0A174CPY9_9CLOT</name>
<sequence>METKSQRFLYELFMMILALVVVTITIIQLTMTLSSEMDRIITIIDNGIYILFLLDYFTRLIKSENKWSFIKNNKIDLITIIPFNSLFMALRIFRFLRVTEFLKALKALKATVFINNIVKKVRVVLRTNYFNYVLLITITLIFSCAAFISIFENIRFKDALWWSFVTTTTVGYGDIAPTSDLGRIVAVILMITGVTFMGVLTGTISTYFLRKDRERNKGDYKYEAIEEIKERLDDFDNLSRGELEIITKVLLSLKEENDGDKV</sequence>
<evidence type="ECO:0000256" key="4">
    <source>
        <dbReference type="ARBA" id="ARBA00022989"/>
    </source>
</evidence>
<protein>
    <submittedName>
        <fullName evidence="10">Potassium transporter</fullName>
    </submittedName>
</protein>
<dbReference type="Proteomes" id="UP000095594">
    <property type="component" value="Unassembled WGS sequence"/>
</dbReference>
<dbReference type="RefSeq" id="WP_055264564.1">
    <property type="nucleotide sequence ID" value="NZ_CABIXQ010000006.1"/>
</dbReference>
<organism evidence="10 11">
    <name type="scientific">Clostridium disporicum</name>
    <dbReference type="NCBI Taxonomy" id="84024"/>
    <lineage>
        <taxon>Bacteria</taxon>
        <taxon>Bacillati</taxon>
        <taxon>Bacillota</taxon>
        <taxon>Clostridia</taxon>
        <taxon>Eubacteriales</taxon>
        <taxon>Clostridiaceae</taxon>
        <taxon>Clostridium</taxon>
    </lineage>
</organism>
<feature type="transmembrane region" description="Helical" evidence="8">
    <location>
        <begin position="184"/>
        <end position="209"/>
    </location>
</feature>
<dbReference type="OrthoDB" id="9810759at2"/>
<dbReference type="AlphaFoldDB" id="A0A174CPY9"/>
<dbReference type="Gene3D" id="1.20.120.350">
    <property type="entry name" value="Voltage-gated potassium channels. Chain C"/>
    <property type="match status" value="1"/>
</dbReference>
<evidence type="ECO:0000313" key="11">
    <source>
        <dbReference type="Proteomes" id="UP000095594"/>
    </source>
</evidence>
<keyword evidence="5" id="KW-0406">Ion transport</keyword>
<evidence type="ECO:0000313" key="10">
    <source>
        <dbReference type="EMBL" id="CUO15194.1"/>
    </source>
</evidence>
<keyword evidence="3 8" id="KW-0812">Transmembrane</keyword>
<dbReference type="GO" id="GO:0001508">
    <property type="term" value="P:action potential"/>
    <property type="evidence" value="ECO:0007669"/>
    <property type="project" value="TreeGrafter"/>
</dbReference>
<keyword evidence="6 8" id="KW-0472">Membrane</keyword>
<dbReference type="InterPro" id="IPR013099">
    <property type="entry name" value="K_chnl_dom"/>
</dbReference>
<evidence type="ECO:0000256" key="3">
    <source>
        <dbReference type="ARBA" id="ARBA00022692"/>
    </source>
</evidence>
<gene>
    <name evidence="10" type="primary">kcsA_1</name>
    <name evidence="10" type="ORF">ERS852471_01028</name>
</gene>
<proteinExistence type="predicted"/>
<evidence type="ECO:0000259" key="9">
    <source>
        <dbReference type="Pfam" id="PF07885"/>
    </source>
</evidence>
<keyword evidence="2" id="KW-0813">Transport</keyword>
<evidence type="ECO:0000256" key="5">
    <source>
        <dbReference type="ARBA" id="ARBA00023065"/>
    </source>
</evidence>
<dbReference type="Gene3D" id="1.10.287.70">
    <property type="match status" value="1"/>
</dbReference>
<feature type="transmembrane region" description="Helical" evidence="8">
    <location>
        <begin position="129"/>
        <end position="148"/>
    </location>
</feature>
<dbReference type="PANTHER" id="PTHR11537:SF254">
    <property type="entry name" value="POTASSIUM VOLTAGE-GATED CHANNEL PROTEIN SHAB"/>
    <property type="match status" value="1"/>
</dbReference>
<dbReference type="GO" id="GO:0008076">
    <property type="term" value="C:voltage-gated potassium channel complex"/>
    <property type="evidence" value="ECO:0007669"/>
    <property type="project" value="InterPro"/>
</dbReference>
<keyword evidence="7" id="KW-0407">Ion channel</keyword>